<evidence type="ECO:0000313" key="2">
    <source>
        <dbReference type="Proteomes" id="UP000046176"/>
    </source>
</evidence>
<protein>
    <submittedName>
        <fullName evidence="1">Uncharacterized protein</fullName>
    </submittedName>
</protein>
<reference evidence="1 2" key="1">
    <citation type="submission" date="2014-08" db="EMBL/GenBank/DDBJ databases">
        <authorList>
            <person name="Chen Y.-H."/>
        </authorList>
    </citation>
    <scope>NUCLEOTIDE SEQUENCE [LARGE SCALE GENOMIC DNA]</scope>
</reference>
<accession>A0A0T7FCB2</accession>
<dbReference type="Proteomes" id="UP000046176">
    <property type="component" value="Unassembled WGS sequence"/>
</dbReference>
<dbReference type="AlphaFoldDB" id="A0A0T7FCB2"/>
<evidence type="ECO:0000313" key="1">
    <source>
        <dbReference type="EMBL" id="CDZ32656.1"/>
    </source>
</evidence>
<sequence length="82" mass="9417">MASSENIGNEPIGDLVARMETMTDEEVFIAMRQLELASEAPWEEGREDILARIALVESEIERRYPGQVLAPYREWKRRGIVP</sequence>
<name>A0A0T7FCB2_NEOGA</name>
<proteinExistence type="predicted"/>
<dbReference type="OrthoDB" id="8296990at2"/>
<organism evidence="1 2">
    <name type="scientific">Neorhizobium galegae bv. officinalis</name>
    <dbReference type="NCBI Taxonomy" id="323656"/>
    <lineage>
        <taxon>Bacteria</taxon>
        <taxon>Pseudomonadati</taxon>
        <taxon>Pseudomonadota</taxon>
        <taxon>Alphaproteobacteria</taxon>
        <taxon>Hyphomicrobiales</taxon>
        <taxon>Rhizobiaceae</taxon>
        <taxon>Rhizobium/Agrobacterium group</taxon>
        <taxon>Neorhizobium</taxon>
    </lineage>
</organism>
<dbReference type="EMBL" id="CCRH01000003">
    <property type="protein sequence ID" value="CDZ32656.1"/>
    <property type="molecule type" value="Genomic_DNA"/>
</dbReference>
<gene>
    <name evidence="1" type="ORF">NGAL_HAMBI1145_14270</name>
</gene>